<feature type="region of interest" description="Disordered" evidence="1">
    <location>
        <begin position="287"/>
        <end position="318"/>
    </location>
</feature>
<evidence type="ECO:0000313" key="6">
    <source>
        <dbReference type="RefSeq" id="XP_021838530.2"/>
    </source>
</evidence>
<organism evidence="4 5">
    <name type="scientific">Spinacia oleracea</name>
    <name type="common">Spinach</name>
    <dbReference type="NCBI Taxonomy" id="3562"/>
    <lineage>
        <taxon>Eukaryota</taxon>
        <taxon>Viridiplantae</taxon>
        <taxon>Streptophyta</taxon>
        <taxon>Embryophyta</taxon>
        <taxon>Tracheophyta</taxon>
        <taxon>Spermatophyta</taxon>
        <taxon>Magnoliopsida</taxon>
        <taxon>eudicotyledons</taxon>
        <taxon>Gunneridae</taxon>
        <taxon>Pentapetalae</taxon>
        <taxon>Caryophyllales</taxon>
        <taxon>Chenopodiaceae</taxon>
        <taxon>Chenopodioideae</taxon>
        <taxon>Anserineae</taxon>
        <taxon>Spinacia</taxon>
    </lineage>
</organism>
<dbReference type="GO" id="GO:0005697">
    <property type="term" value="C:telomerase holoenzyme complex"/>
    <property type="evidence" value="ECO:0000318"/>
    <property type="project" value="GO_Central"/>
</dbReference>
<evidence type="ECO:0000313" key="5">
    <source>
        <dbReference type="RefSeq" id="XP_021838529.2"/>
    </source>
</evidence>
<dbReference type="InterPro" id="IPR011990">
    <property type="entry name" value="TPR-like_helical_dom_sf"/>
</dbReference>
<dbReference type="Proteomes" id="UP000813463">
    <property type="component" value="Chromosome 1"/>
</dbReference>
<gene>
    <name evidence="5 6 7" type="primary">LOC110778268</name>
</gene>
<dbReference type="GeneID" id="110778268"/>
<reference evidence="4" key="1">
    <citation type="journal article" date="2021" name="Nat. Commun.">
        <title>Genomic analyses provide insights into spinach domestication and the genetic basis of agronomic traits.</title>
        <authorList>
            <person name="Cai X."/>
            <person name="Sun X."/>
            <person name="Xu C."/>
            <person name="Sun H."/>
            <person name="Wang X."/>
            <person name="Ge C."/>
            <person name="Zhang Z."/>
            <person name="Wang Q."/>
            <person name="Fei Z."/>
            <person name="Jiao C."/>
            <person name="Wang Q."/>
        </authorList>
    </citation>
    <scope>NUCLEOTIDE SEQUENCE [LARGE SCALE GENOMIC DNA]</scope>
    <source>
        <strain evidence="4">cv. Varoflay</strain>
    </source>
</reference>
<dbReference type="GO" id="GO:0042162">
    <property type="term" value="F:telomeric DNA binding"/>
    <property type="evidence" value="ECO:0000318"/>
    <property type="project" value="GO_Central"/>
</dbReference>
<dbReference type="SUPFAM" id="SSF48452">
    <property type="entry name" value="TPR-like"/>
    <property type="match status" value="1"/>
</dbReference>
<feature type="region of interest" description="Disordered" evidence="1">
    <location>
        <begin position="835"/>
        <end position="876"/>
    </location>
</feature>
<proteinExistence type="predicted"/>
<dbReference type="KEGG" id="soe:110778268"/>
<feature type="compositionally biased region" description="Basic and acidic residues" evidence="1">
    <location>
        <begin position="297"/>
        <end position="318"/>
    </location>
</feature>
<evidence type="ECO:0000256" key="1">
    <source>
        <dbReference type="SAM" id="MobiDB-lite"/>
    </source>
</evidence>
<feature type="domain" description="Telomerase activating protein Est1-like N-terminal" evidence="3">
    <location>
        <begin position="69"/>
        <end position="193"/>
    </location>
</feature>
<dbReference type="RefSeq" id="XP_021838530.2">
    <property type="nucleotide sequence ID" value="XM_021982838.2"/>
</dbReference>
<protein>
    <submittedName>
        <fullName evidence="5 6">Nonsense-mediated mRNA decay factor SMG7 isoform X1</fullName>
    </submittedName>
</protein>
<evidence type="ECO:0000259" key="2">
    <source>
        <dbReference type="Pfam" id="PF10373"/>
    </source>
</evidence>
<dbReference type="InterPro" id="IPR019458">
    <property type="entry name" value="Est1-like_N"/>
</dbReference>
<evidence type="ECO:0000313" key="4">
    <source>
        <dbReference type="Proteomes" id="UP000813463"/>
    </source>
</evidence>
<dbReference type="RefSeq" id="XP_021838531.2">
    <property type="nucleotide sequence ID" value="XM_021982839.2"/>
</dbReference>
<dbReference type="InterPro" id="IPR018834">
    <property type="entry name" value="DNA/RNA-bd_Est1-type"/>
</dbReference>
<evidence type="ECO:0000313" key="7">
    <source>
        <dbReference type="RefSeq" id="XP_021838531.2"/>
    </source>
</evidence>
<reference evidence="5 6" key="2">
    <citation type="submission" date="2025-05" db="UniProtKB">
        <authorList>
            <consortium name="RefSeq"/>
        </authorList>
    </citation>
    <scope>IDENTIFICATION</scope>
    <source>
        <tissue evidence="5 6">Leaf</tissue>
    </source>
</reference>
<dbReference type="RefSeq" id="XP_021838529.2">
    <property type="nucleotide sequence ID" value="XM_021982837.2"/>
</dbReference>
<dbReference type="AlphaFoldDB" id="A0A9R0HWY8"/>
<evidence type="ECO:0000259" key="3">
    <source>
        <dbReference type="Pfam" id="PF10374"/>
    </source>
</evidence>
<dbReference type="GO" id="GO:0000184">
    <property type="term" value="P:nuclear-transcribed mRNA catabolic process, nonsense-mediated decay"/>
    <property type="evidence" value="ECO:0000318"/>
    <property type="project" value="GO_Central"/>
</dbReference>
<name>A0A9R0HWY8_SPIOL</name>
<feature type="domain" description="DNA/RNA-binding" evidence="2">
    <location>
        <begin position="206"/>
        <end position="539"/>
    </location>
</feature>
<dbReference type="Gene3D" id="1.25.40.10">
    <property type="entry name" value="Tetratricopeptide repeat domain"/>
    <property type="match status" value="1"/>
</dbReference>
<dbReference type="PANTHER" id="PTHR15696">
    <property type="entry name" value="SMG-7 SUPPRESSOR WITH MORPHOLOGICAL EFFECT ON GENITALIA PROTEIN 7"/>
    <property type="match status" value="1"/>
</dbReference>
<dbReference type="InterPro" id="IPR045153">
    <property type="entry name" value="Est1/Ebs1-like"/>
</dbReference>
<dbReference type="PANTHER" id="PTHR15696:SF25">
    <property type="entry name" value="OS08G0305300 PROTEIN"/>
    <property type="match status" value="1"/>
</dbReference>
<dbReference type="GO" id="GO:0070034">
    <property type="term" value="F:telomerase RNA binding"/>
    <property type="evidence" value="ECO:0000318"/>
    <property type="project" value="GO_Central"/>
</dbReference>
<keyword evidence="4" id="KW-1185">Reference proteome</keyword>
<dbReference type="Pfam" id="PF10373">
    <property type="entry name" value="EST1_DNA_bind"/>
    <property type="match status" value="1"/>
</dbReference>
<dbReference type="Pfam" id="PF10374">
    <property type="entry name" value="EST1"/>
    <property type="match status" value="1"/>
</dbReference>
<accession>A0A9R0HWY8</accession>
<sequence length="988" mass="110136">MAVQMDIPSEISPRERAQRLYNKNVELENTRRKSAQARIPSDPNVWQQLRENYEAIILEDLSFSEQHEIELALWQLHYRRIEELRALYNATLSSNVSSATRNGNAAPARPDRLARIRSQFKTFLSEATGFYHELMLKIRAKYGLSLDYFSDDPDNQILLSEDGQRITDMKNSLISCHRCLIYLGDLARYKGLYGDGESKSRDFAAASSYYVQASLMWPSGGNPHHQLAIVAAYHGDELAATYRYFRSLAVESPFTTARDNLIIAFERNRQNYSQLLEDSKTSTTKAAISRVSGKGKGRGEARSFVKENRCQSSPSKEKAPSIPETFKAFCIKFVRVNGILFTRTSLETFADVLSMAKNDFLVLLSSGLEEQYSFGSDATECGHVIVRLVAILIFTVHNVKRESESQSYAEILQRSVLLQNAYTAIFEFMGHIVKRCLQLHEPLSSYLVPGVLVFVEWLACHPDVATCSEAGEKQSSARIFFWNSCITFFNKLLSSGFFSNDEDESCFSNMSKYEEGETSNRLALWEDFELRGFLPLHAAHQILDFSRKHTFGNGNNGGVREKTTRVLRIIAAGKIFTGVVGIGQQGVHFDSDLKKFVLGVEAQLCPEASPETLMSKVTGQEMSSDKKSSPRVLGPVKMVELEDEEEVIVFKPSAADKQFDTGFQALTSCEDLGLVANMSGGDLGLYDRPVSVSPNGNLFNGVFPNGILQNGHETHTATLRPSISVSNASSQHMQPIQLPTSGWLSEQQASVMSGFRNLNLMDNGLLMNQMPSENFTPLQSTALSLPFTHAVNLNTSNGYPVQISEASMPSKTDFIISSGPDLNVSTIKSHSVFPVGSRKNPVSRPIRRVGPPPGFTPATPKCADDPQIEPGVKDENPMMDDYSWLDGYKMPSSTKQDMGFDICTNLNGALYNHVGKWNDTPGSISFPFPGKQVSAIRAPVENNALWQDYQFPDGLNFCEQQQQKGNQQAMPFLQQFQGQSLWEGRFQV</sequence>